<dbReference type="RefSeq" id="WP_172972382.1">
    <property type="nucleotide sequence ID" value="NZ_CANLQM010000007.1"/>
</dbReference>
<dbReference type="AlphaFoldDB" id="A0A7X0DD30"/>
<accession>A0A7X0DD30</accession>
<dbReference type="Proteomes" id="UP000535501">
    <property type="component" value="Unassembled WGS sequence"/>
</dbReference>
<evidence type="ECO:0000313" key="2">
    <source>
        <dbReference type="EMBL" id="MBB6179631.1"/>
    </source>
</evidence>
<protein>
    <submittedName>
        <fullName evidence="2">Uncharacterized protein</fullName>
    </submittedName>
</protein>
<reference evidence="2 3" key="1">
    <citation type="submission" date="2020-08" db="EMBL/GenBank/DDBJ databases">
        <title>Genomic Encyclopedia of Type Strains, Phase IV (KMG-IV): sequencing the most valuable type-strain genomes for metagenomic binning, comparative biology and taxonomic classification.</title>
        <authorList>
            <person name="Goeker M."/>
        </authorList>
    </citation>
    <scope>NUCLEOTIDE SEQUENCE [LARGE SCALE GENOMIC DNA]</scope>
    <source>
        <strain evidence="2 3">DSM 102134</strain>
    </source>
</reference>
<keyword evidence="1" id="KW-0472">Membrane</keyword>
<proteinExistence type="predicted"/>
<feature type="transmembrane region" description="Helical" evidence="1">
    <location>
        <begin position="6"/>
        <end position="23"/>
    </location>
</feature>
<dbReference type="EMBL" id="JACHEJ010000003">
    <property type="protein sequence ID" value="MBB6179631.1"/>
    <property type="molecule type" value="Genomic_DNA"/>
</dbReference>
<sequence>MLDRLLALLGFSVFCGFLAILVWKVPRADLIVLVAITIAMAGYDLFFYHGRDDHG</sequence>
<keyword evidence="1" id="KW-0812">Transmembrane</keyword>
<evidence type="ECO:0000256" key="1">
    <source>
        <dbReference type="SAM" id="Phobius"/>
    </source>
</evidence>
<keyword evidence="3" id="KW-1185">Reference proteome</keyword>
<evidence type="ECO:0000313" key="3">
    <source>
        <dbReference type="Proteomes" id="UP000535501"/>
    </source>
</evidence>
<gene>
    <name evidence="2" type="ORF">HNQ75_001599</name>
</gene>
<feature type="transmembrane region" description="Helical" evidence="1">
    <location>
        <begin position="30"/>
        <end position="49"/>
    </location>
</feature>
<organism evidence="2 3">
    <name type="scientific">Pseudorhizobium flavum</name>
    <dbReference type="NCBI Taxonomy" id="1335061"/>
    <lineage>
        <taxon>Bacteria</taxon>
        <taxon>Pseudomonadati</taxon>
        <taxon>Pseudomonadota</taxon>
        <taxon>Alphaproteobacteria</taxon>
        <taxon>Hyphomicrobiales</taxon>
        <taxon>Rhizobiaceae</taxon>
        <taxon>Rhizobium/Agrobacterium group</taxon>
        <taxon>Pseudorhizobium</taxon>
    </lineage>
</organism>
<keyword evidence="1" id="KW-1133">Transmembrane helix</keyword>
<name>A0A7X0DD30_9HYPH</name>
<comment type="caution">
    <text evidence="2">The sequence shown here is derived from an EMBL/GenBank/DDBJ whole genome shotgun (WGS) entry which is preliminary data.</text>
</comment>